<dbReference type="PROSITE" id="PS51186">
    <property type="entry name" value="GNAT"/>
    <property type="match status" value="1"/>
</dbReference>
<organism evidence="5 6">
    <name type="scientific">Metabacillus mangrovi</name>
    <dbReference type="NCBI Taxonomy" id="1491830"/>
    <lineage>
        <taxon>Bacteria</taxon>
        <taxon>Bacillati</taxon>
        <taxon>Bacillota</taxon>
        <taxon>Bacilli</taxon>
        <taxon>Bacillales</taxon>
        <taxon>Bacillaceae</taxon>
        <taxon>Metabacillus</taxon>
    </lineage>
</organism>
<dbReference type="Pfam" id="PF13302">
    <property type="entry name" value="Acetyltransf_3"/>
    <property type="match status" value="1"/>
</dbReference>
<keyword evidence="2" id="KW-0012">Acyltransferase</keyword>
<evidence type="ECO:0000313" key="6">
    <source>
        <dbReference type="Proteomes" id="UP000434639"/>
    </source>
</evidence>
<evidence type="ECO:0000256" key="1">
    <source>
        <dbReference type="ARBA" id="ARBA00022679"/>
    </source>
</evidence>
<dbReference type="GO" id="GO:0005737">
    <property type="term" value="C:cytoplasm"/>
    <property type="evidence" value="ECO:0007669"/>
    <property type="project" value="TreeGrafter"/>
</dbReference>
<protein>
    <submittedName>
        <fullName evidence="5">GNAT family N-acetyltransferase</fullName>
    </submittedName>
</protein>
<gene>
    <name evidence="5" type="ORF">GKZ89_07920</name>
</gene>
<dbReference type="InterPro" id="IPR051531">
    <property type="entry name" value="N-acetyltransferase"/>
</dbReference>
<evidence type="ECO:0000256" key="3">
    <source>
        <dbReference type="ARBA" id="ARBA00038502"/>
    </source>
</evidence>
<keyword evidence="1 5" id="KW-0808">Transferase</keyword>
<feature type="domain" description="N-acetyltransferase" evidence="4">
    <location>
        <begin position="7"/>
        <end position="176"/>
    </location>
</feature>
<dbReference type="Gene3D" id="3.40.630.30">
    <property type="match status" value="1"/>
</dbReference>
<proteinExistence type="inferred from homology"/>
<evidence type="ECO:0000313" key="5">
    <source>
        <dbReference type="EMBL" id="MTH53340.1"/>
    </source>
</evidence>
<dbReference type="EMBL" id="WMIB01000005">
    <property type="protein sequence ID" value="MTH53340.1"/>
    <property type="molecule type" value="Genomic_DNA"/>
</dbReference>
<dbReference type="AlphaFoldDB" id="A0A7X2V4F6"/>
<evidence type="ECO:0000256" key="2">
    <source>
        <dbReference type="ARBA" id="ARBA00023315"/>
    </source>
</evidence>
<dbReference type="InterPro" id="IPR016181">
    <property type="entry name" value="Acyl_CoA_acyltransferase"/>
</dbReference>
<dbReference type="Proteomes" id="UP000434639">
    <property type="component" value="Unassembled WGS sequence"/>
</dbReference>
<sequence length="179" mass="20767">MIEGNSINLRFFTLEDAPERLRLQEENRDFFQRFAMERPESFYTLEGQEKIIREQIAGKENDEEYQFGIYTKQGLLIGTINLFFVARGSIQSGFLGYFMDEQHNGKGYTTEAVRLITKYAFEELKLHRIEAGVMPHNEGSIRVLLKAGFEKEGLARKNVKINGKWEDHVLLGIINPEDE</sequence>
<evidence type="ECO:0000259" key="4">
    <source>
        <dbReference type="PROSITE" id="PS51186"/>
    </source>
</evidence>
<reference evidence="5 6" key="1">
    <citation type="journal article" date="2017" name="Int. J. Syst. Evol. Microbiol.">
        <title>Bacillus mangrovi sp. nov., isolated from a sediment sample from a mangrove forest.</title>
        <authorList>
            <person name="Gupta V."/>
            <person name="Singh P.K."/>
            <person name="Korpole S."/>
            <person name="Tanuku N.R.S."/>
            <person name="Pinnaka A.K."/>
        </authorList>
    </citation>
    <scope>NUCLEOTIDE SEQUENCE [LARGE SCALE GENOMIC DNA]</scope>
    <source>
        <strain evidence="5 6">KCTC 33872</strain>
    </source>
</reference>
<keyword evidence="6" id="KW-1185">Reference proteome</keyword>
<name>A0A7X2V4F6_9BACI</name>
<dbReference type="PANTHER" id="PTHR43792:SF8">
    <property type="entry name" value="[RIBOSOMAL PROTEIN US5]-ALANINE N-ACETYLTRANSFERASE"/>
    <property type="match status" value="1"/>
</dbReference>
<dbReference type="SUPFAM" id="SSF55729">
    <property type="entry name" value="Acyl-CoA N-acyltransferases (Nat)"/>
    <property type="match status" value="1"/>
</dbReference>
<comment type="similarity">
    <text evidence="3">Belongs to the acetyltransferase family. RimJ subfamily.</text>
</comment>
<dbReference type="GO" id="GO:0008999">
    <property type="term" value="F:protein-N-terminal-alanine acetyltransferase activity"/>
    <property type="evidence" value="ECO:0007669"/>
    <property type="project" value="TreeGrafter"/>
</dbReference>
<dbReference type="InterPro" id="IPR000182">
    <property type="entry name" value="GNAT_dom"/>
</dbReference>
<dbReference type="RefSeq" id="WP_162356594.1">
    <property type="nucleotide sequence ID" value="NZ_WMIB01000005.1"/>
</dbReference>
<comment type="caution">
    <text evidence="5">The sequence shown here is derived from an EMBL/GenBank/DDBJ whole genome shotgun (WGS) entry which is preliminary data.</text>
</comment>
<dbReference type="PANTHER" id="PTHR43792">
    <property type="entry name" value="GNAT FAMILY, PUTATIVE (AFU_ORTHOLOGUE AFUA_3G00765)-RELATED-RELATED"/>
    <property type="match status" value="1"/>
</dbReference>
<accession>A0A7X2V4F6</accession>